<dbReference type="AlphaFoldDB" id="A0A1M4WA18"/>
<dbReference type="RefSeq" id="WP_072820609.1">
    <property type="nucleotide sequence ID" value="NZ_FQUJ01000004.1"/>
</dbReference>
<organism evidence="2 3">
    <name type="scientific">Modicisalibacter ilicicola DSM 19980</name>
    <dbReference type="NCBI Taxonomy" id="1121942"/>
    <lineage>
        <taxon>Bacteria</taxon>
        <taxon>Pseudomonadati</taxon>
        <taxon>Pseudomonadota</taxon>
        <taxon>Gammaproteobacteria</taxon>
        <taxon>Oceanospirillales</taxon>
        <taxon>Halomonadaceae</taxon>
        <taxon>Modicisalibacter</taxon>
    </lineage>
</organism>
<proteinExistence type="predicted"/>
<dbReference type="InterPro" id="IPR000073">
    <property type="entry name" value="AB_hydrolase_1"/>
</dbReference>
<evidence type="ECO:0000259" key="1">
    <source>
        <dbReference type="Pfam" id="PF12697"/>
    </source>
</evidence>
<protein>
    <submittedName>
        <fullName evidence="2">Pimeloyl-[acyl-carrier protein] methyl ester esterase</fullName>
    </submittedName>
</protein>
<dbReference type="EMBL" id="FQUJ01000004">
    <property type="protein sequence ID" value="SHE78015.1"/>
    <property type="molecule type" value="Genomic_DNA"/>
</dbReference>
<feature type="domain" description="AB hydrolase-1" evidence="1">
    <location>
        <begin position="4"/>
        <end position="224"/>
    </location>
</feature>
<dbReference type="Pfam" id="PF12697">
    <property type="entry name" value="Abhydrolase_6"/>
    <property type="match status" value="1"/>
</dbReference>
<sequence>MSGLVLLSGWGIDARIWQPLTPYWPAGFSFHMPDWPGYAGRAVLPDPQDTSALANAMAAALPSGSVWVGWSLGALLAVRLLDHLPAPRAIVMLGMGSRLCTPGGVTPAALKAFRRAFAHDALGAWRHFLDWQLEGEPDPPHARQRLSALIGPRPSAAPATLAAGLDLLDRLNVSDRLAAPPCPILRLAGEQDPLLSDADLAAAEIRLPLAGHCPQISQPEALAEQLVALGSRSAAS</sequence>
<dbReference type="Gene3D" id="3.40.50.1820">
    <property type="entry name" value="alpha/beta hydrolase"/>
    <property type="match status" value="1"/>
</dbReference>
<dbReference type="InterPro" id="IPR029058">
    <property type="entry name" value="AB_hydrolase_fold"/>
</dbReference>
<name>A0A1M4WA18_9GAMM</name>
<dbReference type="SUPFAM" id="SSF53474">
    <property type="entry name" value="alpha/beta-Hydrolases"/>
    <property type="match status" value="1"/>
</dbReference>
<keyword evidence="3" id="KW-1185">Reference proteome</keyword>
<reference evidence="2 3" key="1">
    <citation type="submission" date="2016-11" db="EMBL/GenBank/DDBJ databases">
        <authorList>
            <person name="Jaros S."/>
            <person name="Januszkiewicz K."/>
            <person name="Wedrychowicz H."/>
        </authorList>
    </citation>
    <scope>NUCLEOTIDE SEQUENCE [LARGE SCALE GENOMIC DNA]</scope>
    <source>
        <strain evidence="2 3">DSM 19980</strain>
    </source>
</reference>
<evidence type="ECO:0000313" key="3">
    <source>
        <dbReference type="Proteomes" id="UP000184346"/>
    </source>
</evidence>
<gene>
    <name evidence="2" type="ORF">SAMN02745148_01134</name>
</gene>
<dbReference type="Proteomes" id="UP000184346">
    <property type="component" value="Unassembled WGS sequence"/>
</dbReference>
<evidence type="ECO:0000313" key="2">
    <source>
        <dbReference type="EMBL" id="SHE78015.1"/>
    </source>
</evidence>
<dbReference type="STRING" id="1121942.SAMN02745148_01134"/>
<accession>A0A1M4WA18</accession>
<dbReference type="OrthoDB" id="9780744at2"/>